<dbReference type="SUPFAM" id="SSF51905">
    <property type="entry name" value="FAD/NAD(P)-binding domain"/>
    <property type="match status" value="1"/>
</dbReference>
<protein>
    <recommendedName>
        <fullName evidence="2">FAD dependent oxidoreductase domain-containing protein</fullName>
    </recommendedName>
</protein>
<keyword evidence="4" id="KW-1185">Reference proteome</keyword>
<keyword evidence="1" id="KW-0560">Oxidoreductase</keyword>
<evidence type="ECO:0000313" key="3">
    <source>
        <dbReference type="EMBL" id="EPF73849.1"/>
    </source>
</evidence>
<dbReference type="GO" id="GO:0005737">
    <property type="term" value="C:cytoplasm"/>
    <property type="evidence" value="ECO:0007669"/>
    <property type="project" value="TreeGrafter"/>
</dbReference>
<evidence type="ECO:0000259" key="2">
    <source>
        <dbReference type="Pfam" id="PF01266"/>
    </source>
</evidence>
<reference evidence="3 4" key="1">
    <citation type="submission" date="2013-06" db="EMBL/GenBank/DDBJ databases">
        <title>The Genome Sequence of Acinetobacter rudis CIP 110305.</title>
        <authorList>
            <consortium name="The Broad Institute Genome Sequencing Platform"/>
            <consortium name="The Broad Institute Genome Sequencing Center for Infectious Disease"/>
            <person name="Cerqueira G."/>
            <person name="Feldgarden M."/>
            <person name="Courvalin P."/>
            <person name="Perichon B."/>
            <person name="Grillot-Courvalin C."/>
            <person name="Clermont D."/>
            <person name="Rocha E."/>
            <person name="Yoon E.-J."/>
            <person name="Nemec A."/>
            <person name="Young S.K."/>
            <person name="Zeng Q."/>
            <person name="Gargeya S."/>
            <person name="Fitzgerald M."/>
            <person name="Abouelleil A."/>
            <person name="Alvarado L."/>
            <person name="Berlin A.M."/>
            <person name="Chapman S.B."/>
            <person name="Dewar J."/>
            <person name="Goldberg J."/>
            <person name="Griggs A."/>
            <person name="Gujja S."/>
            <person name="Hansen M."/>
            <person name="Howarth C."/>
            <person name="Imamovic A."/>
            <person name="Larimer J."/>
            <person name="McCowan C."/>
            <person name="Murphy C."/>
            <person name="Pearson M."/>
            <person name="Priest M."/>
            <person name="Roberts A."/>
            <person name="Saif S."/>
            <person name="Shea T."/>
            <person name="Sykes S."/>
            <person name="Wortman J."/>
            <person name="Nusbaum C."/>
            <person name="Birren B."/>
        </authorList>
    </citation>
    <scope>NUCLEOTIDE SEQUENCE [LARGE SCALE GENOMIC DNA]</scope>
    <source>
        <strain evidence="3 4">CIP 110305</strain>
    </source>
</reference>
<comment type="caution">
    <text evidence="3">The sequence shown here is derived from an EMBL/GenBank/DDBJ whole genome shotgun (WGS) entry which is preliminary data.</text>
</comment>
<dbReference type="GO" id="GO:0016491">
    <property type="term" value="F:oxidoreductase activity"/>
    <property type="evidence" value="ECO:0007669"/>
    <property type="project" value="UniProtKB-KW"/>
</dbReference>
<proteinExistence type="predicted"/>
<dbReference type="InterPro" id="IPR006076">
    <property type="entry name" value="FAD-dep_OxRdtase"/>
</dbReference>
<dbReference type="eggNOG" id="COG0665">
    <property type="taxonomic scope" value="Bacteria"/>
</dbReference>
<dbReference type="Proteomes" id="UP000014568">
    <property type="component" value="Unassembled WGS sequence"/>
</dbReference>
<dbReference type="Gene3D" id="3.30.9.10">
    <property type="entry name" value="D-Amino Acid Oxidase, subunit A, domain 2"/>
    <property type="match status" value="1"/>
</dbReference>
<dbReference type="STRING" id="632955.GCA_000829675_03568"/>
<dbReference type="OrthoDB" id="8993739at2"/>
<sequence>MSNSKKHVIVVGAGIVGSSIAYHLSQKGFQVTIIDKNQPASAATGSAFGWITAAVHPDAPDALLRQIAIQDWHRLEQELPALAIHWDGSIKYTTESDHLVGEVTLDQSAVRQLEPNLLCPPTSARFMAIDGSIDAKEATYLLTQHACQYGAVLITETHVSALTQENGKVTGVESSNGPIKADYVVLACGTEIPTIADSINPFLPVLSSPAILLRFNSTEPVVNTLLSGDNFEVRHARNGDLLAAEDYVANKSLAEIAYEAEELIKKGLDHTQSISLQHSSIGYRPVPEDGYPIIGFIDQAQSVYVAVMHPAVTCAASIGRLVCEELTMGIEHDIFTTFRPSRFNA</sequence>
<dbReference type="Gene3D" id="3.50.50.60">
    <property type="entry name" value="FAD/NAD(P)-binding domain"/>
    <property type="match status" value="1"/>
</dbReference>
<dbReference type="AlphaFoldDB" id="S3NHN7"/>
<dbReference type="PANTHER" id="PTHR13847:SF289">
    <property type="entry name" value="GLYCINE OXIDASE"/>
    <property type="match status" value="1"/>
</dbReference>
<feature type="domain" description="FAD dependent oxidoreductase" evidence="2">
    <location>
        <begin position="7"/>
        <end position="324"/>
    </location>
</feature>
<dbReference type="HOGENOM" id="CLU_007884_4_0_6"/>
<dbReference type="EMBL" id="ATGI01000022">
    <property type="protein sequence ID" value="EPF73849.1"/>
    <property type="molecule type" value="Genomic_DNA"/>
</dbReference>
<dbReference type="PATRIC" id="fig|421052.3.peg.1685"/>
<dbReference type="InterPro" id="IPR036188">
    <property type="entry name" value="FAD/NAD-bd_sf"/>
</dbReference>
<evidence type="ECO:0000313" key="4">
    <source>
        <dbReference type="Proteomes" id="UP000014568"/>
    </source>
</evidence>
<organism evidence="3 4">
    <name type="scientific">Acinetobacter rudis CIP 110305</name>
    <dbReference type="NCBI Taxonomy" id="421052"/>
    <lineage>
        <taxon>Bacteria</taxon>
        <taxon>Pseudomonadati</taxon>
        <taxon>Pseudomonadota</taxon>
        <taxon>Gammaproteobacteria</taxon>
        <taxon>Moraxellales</taxon>
        <taxon>Moraxellaceae</taxon>
        <taxon>Acinetobacter</taxon>
    </lineage>
</organism>
<evidence type="ECO:0000256" key="1">
    <source>
        <dbReference type="ARBA" id="ARBA00023002"/>
    </source>
</evidence>
<accession>S3NHN7</accession>
<dbReference type="Pfam" id="PF01266">
    <property type="entry name" value="DAO"/>
    <property type="match status" value="1"/>
</dbReference>
<dbReference type="RefSeq" id="WP_016656135.1">
    <property type="nucleotide sequence ID" value="NZ_KE340353.1"/>
</dbReference>
<name>S3NHN7_9GAMM</name>
<dbReference type="PANTHER" id="PTHR13847">
    <property type="entry name" value="SARCOSINE DEHYDROGENASE-RELATED"/>
    <property type="match status" value="1"/>
</dbReference>
<gene>
    <name evidence="3" type="ORF">F945_01728</name>
</gene>